<keyword evidence="4" id="KW-0411">Iron-sulfur</keyword>
<dbReference type="InterPro" id="IPR017941">
    <property type="entry name" value="Rieske_2Fe-2S"/>
</dbReference>
<dbReference type="EMBL" id="CP009518">
    <property type="protein sequence ID" value="AKB84525.1"/>
    <property type="molecule type" value="Genomic_DNA"/>
</dbReference>
<evidence type="ECO:0000313" key="8">
    <source>
        <dbReference type="Proteomes" id="UP000033048"/>
    </source>
</evidence>
<dbReference type="STRING" id="1434104.MCMEM_0472"/>
<protein>
    <submittedName>
        <fullName evidence="7">Putative Rieske-type ferredoxin</fullName>
    </submittedName>
</protein>
<evidence type="ECO:0000259" key="6">
    <source>
        <dbReference type="PROSITE" id="PS51296"/>
    </source>
</evidence>
<dbReference type="PANTHER" id="PTHR21496">
    <property type="entry name" value="FERREDOXIN-RELATED"/>
    <property type="match status" value="1"/>
</dbReference>
<reference evidence="7 8" key="1">
    <citation type="submission" date="2014-07" db="EMBL/GenBank/DDBJ databases">
        <title>Methanogenic archaea and the global carbon cycle.</title>
        <authorList>
            <person name="Henriksen J.R."/>
            <person name="Luke J."/>
            <person name="Reinhart S."/>
            <person name="Benedict M.N."/>
            <person name="Youngblut N.D."/>
            <person name="Metcalf M.E."/>
            <person name="Whitaker R.J."/>
            <person name="Metcalf W.W."/>
        </authorList>
    </citation>
    <scope>NUCLEOTIDE SEQUENCE [LARGE SCALE GENOMIC DNA]</scope>
    <source>
        <strain evidence="7 8">MM1</strain>
    </source>
</reference>
<dbReference type="HOGENOM" id="CLU_055690_5_3_2"/>
<dbReference type="PANTHER" id="PTHR21496:SF0">
    <property type="entry name" value="RIESKE DOMAIN-CONTAINING PROTEIN"/>
    <property type="match status" value="1"/>
</dbReference>
<dbReference type="AlphaFoldDB" id="A0A0E3WYW5"/>
<dbReference type="InterPro" id="IPR036922">
    <property type="entry name" value="Rieske_2Fe-2S_sf"/>
</dbReference>
<dbReference type="PROSITE" id="PS51296">
    <property type="entry name" value="RIESKE"/>
    <property type="match status" value="1"/>
</dbReference>
<keyword evidence="2" id="KW-0479">Metal-binding</keyword>
<evidence type="ECO:0000256" key="3">
    <source>
        <dbReference type="ARBA" id="ARBA00023004"/>
    </source>
</evidence>
<keyword evidence="3" id="KW-0408">Iron</keyword>
<keyword evidence="1" id="KW-0001">2Fe-2S</keyword>
<dbReference type="GeneID" id="24892966"/>
<comment type="cofactor">
    <cofactor evidence="5">
        <name>[2Fe-2S] cluster</name>
        <dbReference type="ChEBI" id="CHEBI:190135"/>
    </cofactor>
</comment>
<dbReference type="KEGG" id="mmet:MCMEM_0472"/>
<dbReference type="GO" id="GO:0051537">
    <property type="term" value="F:2 iron, 2 sulfur cluster binding"/>
    <property type="evidence" value="ECO:0007669"/>
    <property type="project" value="UniProtKB-KW"/>
</dbReference>
<proteinExistence type="predicted"/>
<gene>
    <name evidence="7" type="ORF">MCMEM_0472</name>
</gene>
<evidence type="ECO:0000256" key="5">
    <source>
        <dbReference type="ARBA" id="ARBA00034078"/>
    </source>
</evidence>
<dbReference type="RefSeq" id="WP_052721273.1">
    <property type="nucleotide sequence ID" value="NZ_CP009518.1"/>
</dbReference>
<dbReference type="Pfam" id="PF00355">
    <property type="entry name" value="Rieske"/>
    <property type="match status" value="1"/>
</dbReference>
<feature type="domain" description="Rieske" evidence="6">
    <location>
        <begin position="5"/>
        <end position="109"/>
    </location>
</feature>
<evidence type="ECO:0000256" key="1">
    <source>
        <dbReference type="ARBA" id="ARBA00022714"/>
    </source>
</evidence>
<accession>A0A0E3WYW5</accession>
<dbReference type="Proteomes" id="UP000033048">
    <property type="component" value="Chromosome"/>
</dbReference>
<dbReference type="SUPFAM" id="SSF50022">
    <property type="entry name" value="ISP domain"/>
    <property type="match status" value="1"/>
</dbReference>
<evidence type="ECO:0000313" key="7">
    <source>
        <dbReference type="EMBL" id="AKB84525.1"/>
    </source>
</evidence>
<dbReference type="OrthoDB" id="6837at2157"/>
<organism evidence="7 8">
    <name type="scientific">Methanococcoides methylutens MM1</name>
    <dbReference type="NCBI Taxonomy" id="1434104"/>
    <lineage>
        <taxon>Archaea</taxon>
        <taxon>Methanobacteriati</taxon>
        <taxon>Methanobacteriota</taxon>
        <taxon>Stenosarchaea group</taxon>
        <taxon>Methanomicrobia</taxon>
        <taxon>Methanosarcinales</taxon>
        <taxon>Methanosarcinaceae</taxon>
        <taxon>Methanococcoides</taxon>
    </lineage>
</organism>
<sequence>MAEYTELCSTEDVPEGEMRSFTTGNNEILVVNLKGEFYALDAICNHMGGKLVKGRLKDNLVICPVHRCRYDVTSGKVKRGAGFLVESFSGKCGDQKAYEVKVEDGKVYVKI</sequence>
<evidence type="ECO:0000256" key="4">
    <source>
        <dbReference type="ARBA" id="ARBA00023014"/>
    </source>
</evidence>
<evidence type="ECO:0000256" key="2">
    <source>
        <dbReference type="ARBA" id="ARBA00022723"/>
    </source>
</evidence>
<dbReference type="GO" id="GO:0046872">
    <property type="term" value="F:metal ion binding"/>
    <property type="evidence" value="ECO:0007669"/>
    <property type="project" value="UniProtKB-KW"/>
</dbReference>
<name>A0A0E3WYW5_METMT</name>
<dbReference type="Gene3D" id="2.102.10.10">
    <property type="entry name" value="Rieske [2Fe-2S] iron-sulphur domain"/>
    <property type="match status" value="1"/>
</dbReference>
<keyword evidence="8" id="KW-1185">Reference proteome</keyword>